<feature type="region of interest" description="Disordered" evidence="1">
    <location>
        <begin position="297"/>
        <end position="323"/>
    </location>
</feature>
<protein>
    <recommendedName>
        <fullName evidence="3">Reverse transcriptase domain-containing protein</fullName>
    </recommendedName>
</protein>
<evidence type="ECO:0000313" key="2">
    <source>
        <dbReference type="EMBL" id="GEU53063.1"/>
    </source>
</evidence>
<evidence type="ECO:0000256" key="1">
    <source>
        <dbReference type="SAM" id="MobiDB-lite"/>
    </source>
</evidence>
<gene>
    <name evidence="2" type="ORF">Tci_025041</name>
</gene>
<dbReference type="PANTHER" id="PTHR48462:SF1">
    <property type="entry name" value="PROTEIN, PUTATIVE-RELATED"/>
    <property type="match status" value="1"/>
</dbReference>
<dbReference type="AlphaFoldDB" id="A0A6L2KTY4"/>
<dbReference type="PANTHER" id="PTHR48462">
    <property type="entry name" value="PROTEIN, PUTATIVE-RELATED"/>
    <property type="match status" value="1"/>
</dbReference>
<comment type="caution">
    <text evidence="2">The sequence shown here is derived from an EMBL/GenBank/DDBJ whole genome shotgun (WGS) entry which is preliminary data.</text>
</comment>
<feature type="compositionally biased region" description="Basic residues" evidence="1">
    <location>
        <begin position="304"/>
        <end position="315"/>
    </location>
</feature>
<dbReference type="EMBL" id="BKCJ010003113">
    <property type="protein sequence ID" value="GEU53063.1"/>
    <property type="molecule type" value="Genomic_DNA"/>
</dbReference>
<evidence type="ECO:0008006" key="3">
    <source>
        <dbReference type="Google" id="ProtNLM"/>
    </source>
</evidence>
<accession>A0A6L2KTY4</accession>
<sequence length="323" mass="36112">MNIVISLNFRVYGNWRKCDGVSIIDDDDGVVVLDLSSRKERLGESDVLTLGVPTPIRVYQDTADQDPSPSEFCYSSPTRLYYREHTLWSSQGVQQGDLHGPLLFSLVLHLLICKIRDTFSLFFHAWYLHDGTIVGDTLVVGKACRSFPPNIAWPMHGVKLLGGAVSVDFDFYNKLVMKRVAKTIVLMDSVTKANDPQWISASKEVDIGLDGRCDKPLRPPDILLYSWDGRLDVCVDLTRSSPLTQTGMVDFVHGWAIIDDAQCKRGEALVKVRIGHKLEGIGYTVMQTVREDSPIEVVAPPSKTKSKLTRGHQKRTVQNEDAP</sequence>
<reference evidence="2" key="1">
    <citation type="journal article" date="2019" name="Sci. Rep.">
        <title>Draft genome of Tanacetum cinerariifolium, the natural source of mosquito coil.</title>
        <authorList>
            <person name="Yamashiro T."/>
            <person name="Shiraishi A."/>
            <person name="Satake H."/>
            <person name="Nakayama K."/>
        </authorList>
    </citation>
    <scope>NUCLEOTIDE SEQUENCE</scope>
</reference>
<organism evidence="2">
    <name type="scientific">Tanacetum cinerariifolium</name>
    <name type="common">Dalmatian daisy</name>
    <name type="synonym">Chrysanthemum cinerariifolium</name>
    <dbReference type="NCBI Taxonomy" id="118510"/>
    <lineage>
        <taxon>Eukaryota</taxon>
        <taxon>Viridiplantae</taxon>
        <taxon>Streptophyta</taxon>
        <taxon>Embryophyta</taxon>
        <taxon>Tracheophyta</taxon>
        <taxon>Spermatophyta</taxon>
        <taxon>Magnoliopsida</taxon>
        <taxon>eudicotyledons</taxon>
        <taxon>Gunneridae</taxon>
        <taxon>Pentapetalae</taxon>
        <taxon>asterids</taxon>
        <taxon>campanulids</taxon>
        <taxon>Asterales</taxon>
        <taxon>Asteraceae</taxon>
        <taxon>Asteroideae</taxon>
        <taxon>Anthemideae</taxon>
        <taxon>Anthemidinae</taxon>
        <taxon>Tanacetum</taxon>
    </lineage>
</organism>
<name>A0A6L2KTY4_TANCI</name>
<proteinExistence type="predicted"/>